<evidence type="ECO:0000256" key="5">
    <source>
        <dbReference type="PROSITE-ProRule" id="PRU10085"/>
    </source>
</evidence>
<dbReference type="Gene3D" id="3.90.226.10">
    <property type="entry name" value="2-enoyl-CoA Hydratase, Chain A, domain 1"/>
    <property type="match status" value="1"/>
</dbReference>
<dbReference type="Pfam" id="PF00574">
    <property type="entry name" value="CLP_protease"/>
    <property type="match status" value="1"/>
</dbReference>
<evidence type="ECO:0000256" key="2">
    <source>
        <dbReference type="ARBA" id="ARBA00022670"/>
    </source>
</evidence>
<comment type="caution">
    <text evidence="10">The sequence shown here is derived from an EMBL/GenBank/DDBJ whole genome shotgun (WGS) entry which is preliminary data.</text>
</comment>
<dbReference type="PANTHER" id="PTHR10381">
    <property type="entry name" value="ATP-DEPENDENT CLP PROTEASE PROTEOLYTIC SUBUNIT"/>
    <property type="match status" value="1"/>
</dbReference>
<keyword evidence="11" id="KW-1185">Reference proteome</keyword>
<dbReference type="GO" id="GO:0009534">
    <property type="term" value="C:chloroplast thylakoid"/>
    <property type="evidence" value="ECO:0007669"/>
    <property type="project" value="UniProtKB-ARBA"/>
</dbReference>
<feature type="region of interest" description="Disordered" evidence="9">
    <location>
        <begin position="1"/>
        <end position="54"/>
    </location>
</feature>
<dbReference type="InterPro" id="IPR029045">
    <property type="entry name" value="ClpP/crotonase-like_dom_sf"/>
</dbReference>
<dbReference type="InterPro" id="IPR033135">
    <property type="entry name" value="ClpP_His_AS"/>
</dbReference>
<dbReference type="NCBIfam" id="NF001368">
    <property type="entry name" value="PRK00277.1"/>
    <property type="match status" value="1"/>
</dbReference>
<dbReference type="Proteomes" id="UP000708148">
    <property type="component" value="Unassembled WGS sequence"/>
</dbReference>
<keyword evidence="4 7" id="KW-0720">Serine protease</keyword>
<dbReference type="PRINTS" id="PR00127">
    <property type="entry name" value="CLPPROTEASEP"/>
</dbReference>
<dbReference type="InterPro" id="IPR023562">
    <property type="entry name" value="ClpP/TepA"/>
</dbReference>
<dbReference type="InterPro" id="IPR018215">
    <property type="entry name" value="ClpP_Ser_AS"/>
</dbReference>
<dbReference type="PANTHER" id="PTHR10381:SF50">
    <property type="entry name" value="ATP-DEPENDENT CLP PROTEASE PROTEOLYTIC SUBUNIT 3, CHLOROPLASTIC"/>
    <property type="match status" value="1"/>
</dbReference>
<gene>
    <name evidence="10" type="ORF">OSTQU699_LOCUS1617</name>
</gene>
<dbReference type="EMBL" id="CAJHUC010000451">
    <property type="protein sequence ID" value="CAD7696256.1"/>
    <property type="molecule type" value="Genomic_DNA"/>
</dbReference>
<dbReference type="PROSITE" id="PS00382">
    <property type="entry name" value="CLP_PROTEASE_HIS"/>
    <property type="match status" value="1"/>
</dbReference>
<evidence type="ECO:0000256" key="9">
    <source>
        <dbReference type="SAM" id="MobiDB-lite"/>
    </source>
</evidence>
<feature type="compositionally biased region" description="Polar residues" evidence="9">
    <location>
        <begin position="1"/>
        <end position="16"/>
    </location>
</feature>
<evidence type="ECO:0000256" key="4">
    <source>
        <dbReference type="ARBA" id="ARBA00022825"/>
    </source>
</evidence>
<dbReference type="CDD" id="cd07017">
    <property type="entry name" value="S14_ClpP_2"/>
    <property type="match status" value="1"/>
</dbReference>
<protein>
    <recommendedName>
        <fullName evidence="8">ATP-dependent Clp protease proteolytic subunit</fullName>
        <ecNumber evidence="7">3.4.21.92</ecNumber>
    </recommendedName>
</protein>
<dbReference type="GO" id="GO:0051117">
    <property type="term" value="F:ATPase binding"/>
    <property type="evidence" value="ECO:0007669"/>
    <property type="project" value="TreeGrafter"/>
</dbReference>
<evidence type="ECO:0000313" key="11">
    <source>
        <dbReference type="Proteomes" id="UP000708148"/>
    </source>
</evidence>
<sequence>MAQTPQRPGTSHSAPQLGSCLWPPPTPQRLHQRHQRRHRCPAHGPIGDAAPGKGLDRPWIEASAQPIMAPRSQELGGDPFSLLLKQRIVVLGGEVNDFVADAVVSQLLLLDAQDSKKDIKLFINSPGGSVTAGMGIYDGMQLCKADVQTYCFGIAASMGAFLLGAGAKGKRYSMPNARIMIHQPLGGASGPAADIEIQAREIMFHKANINRIMAAYTGQPVEQIEEDTDRDRYMSPLEAKQYGLIDHIIGGDDAGLQIEGSLTDFPKTKEEYVNWGDSEEDGSRGSRFTKPLEPYTKPLENDSA</sequence>
<dbReference type="GO" id="GO:0004252">
    <property type="term" value="F:serine-type endopeptidase activity"/>
    <property type="evidence" value="ECO:0007669"/>
    <property type="project" value="UniProtKB-EC"/>
</dbReference>
<dbReference type="AlphaFoldDB" id="A0A8S1INF3"/>
<evidence type="ECO:0000256" key="7">
    <source>
        <dbReference type="RuleBase" id="RU000549"/>
    </source>
</evidence>
<evidence type="ECO:0000313" key="10">
    <source>
        <dbReference type="EMBL" id="CAD7696256.1"/>
    </source>
</evidence>
<comment type="similarity">
    <text evidence="1 8">Belongs to the peptidase S14 family.</text>
</comment>
<evidence type="ECO:0000256" key="1">
    <source>
        <dbReference type="ARBA" id="ARBA00007039"/>
    </source>
</evidence>
<dbReference type="HAMAP" id="MF_00444">
    <property type="entry name" value="ClpP"/>
    <property type="match status" value="1"/>
</dbReference>
<dbReference type="NCBIfam" id="NF009205">
    <property type="entry name" value="PRK12553.1"/>
    <property type="match status" value="1"/>
</dbReference>
<accession>A0A8S1INF3</accession>
<dbReference type="EC" id="3.4.21.92" evidence="7"/>
<name>A0A8S1INF3_9CHLO</name>
<reference evidence="10" key="1">
    <citation type="submission" date="2020-12" db="EMBL/GenBank/DDBJ databases">
        <authorList>
            <person name="Iha C."/>
        </authorList>
    </citation>
    <scope>NUCLEOTIDE SEQUENCE</scope>
</reference>
<organism evidence="10 11">
    <name type="scientific">Ostreobium quekettii</name>
    <dbReference type="NCBI Taxonomy" id="121088"/>
    <lineage>
        <taxon>Eukaryota</taxon>
        <taxon>Viridiplantae</taxon>
        <taxon>Chlorophyta</taxon>
        <taxon>core chlorophytes</taxon>
        <taxon>Ulvophyceae</taxon>
        <taxon>TCBD clade</taxon>
        <taxon>Bryopsidales</taxon>
        <taxon>Ostreobineae</taxon>
        <taxon>Ostreobiaceae</taxon>
        <taxon>Ostreobium</taxon>
    </lineage>
</organism>
<dbReference type="OrthoDB" id="2017408at2759"/>
<dbReference type="SUPFAM" id="SSF52096">
    <property type="entry name" value="ClpP/crotonase"/>
    <property type="match status" value="1"/>
</dbReference>
<dbReference type="PROSITE" id="PS00381">
    <property type="entry name" value="CLP_PROTEASE_SER"/>
    <property type="match status" value="1"/>
</dbReference>
<dbReference type="InterPro" id="IPR001907">
    <property type="entry name" value="ClpP"/>
</dbReference>
<feature type="active site" evidence="5">
    <location>
        <position position="157"/>
    </location>
</feature>
<dbReference type="GO" id="GO:0009840">
    <property type="term" value="C:chloroplastic endopeptidase Clp complex"/>
    <property type="evidence" value="ECO:0007669"/>
    <property type="project" value="UniProtKB-ARBA"/>
</dbReference>
<keyword evidence="3 7" id="KW-0378">Hydrolase</keyword>
<dbReference type="GO" id="GO:0004176">
    <property type="term" value="F:ATP-dependent peptidase activity"/>
    <property type="evidence" value="ECO:0007669"/>
    <property type="project" value="InterPro"/>
</dbReference>
<evidence type="ECO:0000256" key="6">
    <source>
        <dbReference type="PROSITE-ProRule" id="PRU10086"/>
    </source>
</evidence>
<feature type="active site" evidence="6">
    <location>
        <position position="182"/>
    </location>
</feature>
<feature type="compositionally biased region" description="Basic residues" evidence="9">
    <location>
        <begin position="30"/>
        <end position="41"/>
    </location>
</feature>
<dbReference type="GO" id="GO:0006515">
    <property type="term" value="P:protein quality control for misfolded or incompletely synthesized proteins"/>
    <property type="evidence" value="ECO:0007669"/>
    <property type="project" value="TreeGrafter"/>
</dbReference>
<keyword evidence="2 7" id="KW-0645">Protease</keyword>
<evidence type="ECO:0000256" key="8">
    <source>
        <dbReference type="RuleBase" id="RU003567"/>
    </source>
</evidence>
<evidence type="ECO:0000256" key="3">
    <source>
        <dbReference type="ARBA" id="ARBA00022801"/>
    </source>
</evidence>
<dbReference type="FunFam" id="3.90.226.10:FF:000001">
    <property type="entry name" value="ATP-dependent Clp protease proteolytic subunit"/>
    <property type="match status" value="1"/>
</dbReference>
<feature type="region of interest" description="Disordered" evidence="9">
    <location>
        <begin position="275"/>
        <end position="304"/>
    </location>
</feature>
<proteinExistence type="inferred from homology"/>